<dbReference type="KEGG" id="lby:Lbys_1577"/>
<dbReference type="HOGENOM" id="CLU_110199_0_1_10"/>
<dbReference type="OrthoDB" id="9800034at2"/>
<evidence type="ECO:0000256" key="3">
    <source>
        <dbReference type="ARBA" id="ARBA00022989"/>
    </source>
</evidence>
<comment type="subcellular location">
    <subcellularLocation>
        <location evidence="1">Endomembrane system</location>
        <topology evidence="1">Multi-pass membrane protein</topology>
    </subcellularLocation>
</comment>
<evidence type="ECO:0000256" key="1">
    <source>
        <dbReference type="ARBA" id="ARBA00004127"/>
    </source>
</evidence>
<dbReference type="STRING" id="649349.Lbys_1577"/>
<accession>E4RY74</accession>
<reference evidence="6 7" key="2">
    <citation type="journal article" date="2011" name="Stand. Genomic Sci.">
        <title>Complete genome sequence of Leadbetterella byssophila type strain (4M15).</title>
        <authorList>
            <person name="Abt B."/>
            <person name="Teshima H."/>
            <person name="Lucas S."/>
            <person name="Lapidus A."/>
            <person name="Del Rio T.G."/>
            <person name="Nolan M."/>
            <person name="Tice H."/>
            <person name="Cheng J.F."/>
            <person name="Pitluck S."/>
            <person name="Liolios K."/>
            <person name="Pagani I."/>
            <person name="Ivanova N."/>
            <person name="Mavromatis K."/>
            <person name="Pati A."/>
            <person name="Tapia R."/>
            <person name="Han C."/>
            <person name="Goodwin L."/>
            <person name="Chen A."/>
            <person name="Palaniappan K."/>
            <person name="Land M."/>
            <person name="Hauser L."/>
            <person name="Chang Y.J."/>
            <person name="Jeffries C.D."/>
            <person name="Rohde M."/>
            <person name="Goker M."/>
            <person name="Tindall B.J."/>
            <person name="Detter J.C."/>
            <person name="Woyke T."/>
            <person name="Bristow J."/>
            <person name="Eisen J.A."/>
            <person name="Markowitz V."/>
            <person name="Hugenholtz P."/>
            <person name="Klenk H.P."/>
            <person name="Kyrpides N.C."/>
        </authorList>
    </citation>
    <scope>NUCLEOTIDE SEQUENCE [LARGE SCALE GENOMIC DNA]</scope>
    <source>
        <strain evidence="7">DSM 17132 / JCM 16389 / KACC 11308 / NBRC 106382 / 4M15</strain>
    </source>
</reference>
<keyword evidence="4" id="KW-0472">Membrane</keyword>
<keyword evidence="7" id="KW-1185">Reference proteome</keyword>
<evidence type="ECO:0000256" key="2">
    <source>
        <dbReference type="ARBA" id="ARBA00022692"/>
    </source>
</evidence>
<evidence type="ECO:0000313" key="6">
    <source>
        <dbReference type="EMBL" id="ADQ17285.1"/>
    </source>
</evidence>
<protein>
    <recommendedName>
        <fullName evidence="5">DUF1232 domain-containing protein</fullName>
    </recommendedName>
</protein>
<dbReference type="InterPro" id="IPR010652">
    <property type="entry name" value="DUF1232"/>
</dbReference>
<feature type="domain" description="DUF1232" evidence="5">
    <location>
        <begin position="83"/>
        <end position="118"/>
    </location>
</feature>
<evidence type="ECO:0000259" key="5">
    <source>
        <dbReference type="Pfam" id="PF06803"/>
    </source>
</evidence>
<gene>
    <name evidence="6" type="ordered locus">Lbys_1577</name>
</gene>
<dbReference type="AlphaFoldDB" id="E4RY74"/>
<dbReference type="EMBL" id="CP002305">
    <property type="protein sequence ID" value="ADQ17285.1"/>
    <property type="molecule type" value="Genomic_DNA"/>
</dbReference>
<name>E4RY74_LEAB4</name>
<evidence type="ECO:0000256" key="4">
    <source>
        <dbReference type="ARBA" id="ARBA00023136"/>
    </source>
</evidence>
<dbReference type="Proteomes" id="UP000007435">
    <property type="component" value="Chromosome"/>
</dbReference>
<sequence length="144" mass="16163">MKKTGFLKTILGSIFFKNSFLKASRLSKNSKGIILLLGTVISKMQSDGKGSAFQKIKAKVKSLGLLLRHYANGSYRNVETKHIIFILAGMIYFLSPVDLIPDILPLVGFADDIALFSFIYNSLSKEVEKFEMWLLNQKAEVILE</sequence>
<dbReference type="Pfam" id="PF06803">
    <property type="entry name" value="DUF1232"/>
    <property type="match status" value="1"/>
</dbReference>
<dbReference type="eggNOG" id="COG3339">
    <property type="taxonomic scope" value="Bacteria"/>
</dbReference>
<keyword evidence="2" id="KW-0812">Transmembrane</keyword>
<reference key="1">
    <citation type="submission" date="2010-11" db="EMBL/GenBank/DDBJ databases">
        <title>The complete genome of Leadbetterella byssophila DSM 17132.</title>
        <authorList>
            <consortium name="US DOE Joint Genome Institute (JGI-PGF)"/>
            <person name="Lucas S."/>
            <person name="Copeland A."/>
            <person name="Lapidus A."/>
            <person name="Glavina del Rio T."/>
            <person name="Dalin E."/>
            <person name="Tice H."/>
            <person name="Bruce D."/>
            <person name="Goodwin L."/>
            <person name="Pitluck S."/>
            <person name="Kyrpides N."/>
            <person name="Mavromatis K."/>
            <person name="Ivanova N."/>
            <person name="Teshima H."/>
            <person name="Brettin T."/>
            <person name="Detter J.C."/>
            <person name="Han C."/>
            <person name="Tapia R."/>
            <person name="Land M."/>
            <person name="Hauser L."/>
            <person name="Markowitz V."/>
            <person name="Cheng J.-F."/>
            <person name="Hugenholtz P."/>
            <person name="Woyke T."/>
            <person name="Wu D."/>
            <person name="Tindall B."/>
            <person name="Pomrenke H.G."/>
            <person name="Brambilla E."/>
            <person name="Klenk H.-P."/>
            <person name="Eisen J.A."/>
        </authorList>
    </citation>
    <scope>NUCLEOTIDE SEQUENCE [LARGE SCALE GENOMIC DNA]</scope>
    <source>
        <strain>DSM 17132</strain>
    </source>
</reference>
<keyword evidence="3" id="KW-1133">Transmembrane helix</keyword>
<dbReference type="GO" id="GO:0012505">
    <property type="term" value="C:endomembrane system"/>
    <property type="evidence" value="ECO:0007669"/>
    <property type="project" value="UniProtKB-SubCell"/>
</dbReference>
<proteinExistence type="predicted"/>
<evidence type="ECO:0000313" key="7">
    <source>
        <dbReference type="Proteomes" id="UP000007435"/>
    </source>
</evidence>
<organism evidence="6 7">
    <name type="scientific">Leadbetterella byssophila (strain DSM 17132 / JCM 16389 / KACC 11308 / NBRC 106382 / 4M15)</name>
    <dbReference type="NCBI Taxonomy" id="649349"/>
    <lineage>
        <taxon>Bacteria</taxon>
        <taxon>Pseudomonadati</taxon>
        <taxon>Bacteroidota</taxon>
        <taxon>Cytophagia</taxon>
        <taxon>Cytophagales</taxon>
        <taxon>Leadbetterellaceae</taxon>
        <taxon>Leadbetterella</taxon>
    </lineage>
</organism>
<dbReference type="RefSeq" id="WP_013408334.1">
    <property type="nucleotide sequence ID" value="NC_014655.1"/>
</dbReference>